<dbReference type="AlphaFoldDB" id="A0A5C2RZF6"/>
<accession>A0A5C2RZF6</accession>
<organism evidence="1 2">
    <name type="scientific">Lentinus tigrinus ALCF2SS1-6</name>
    <dbReference type="NCBI Taxonomy" id="1328759"/>
    <lineage>
        <taxon>Eukaryota</taxon>
        <taxon>Fungi</taxon>
        <taxon>Dikarya</taxon>
        <taxon>Basidiomycota</taxon>
        <taxon>Agaricomycotina</taxon>
        <taxon>Agaricomycetes</taxon>
        <taxon>Polyporales</taxon>
        <taxon>Polyporaceae</taxon>
        <taxon>Lentinus</taxon>
    </lineage>
</organism>
<dbReference type="Proteomes" id="UP000313359">
    <property type="component" value="Unassembled WGS sequence"/>
</dbReference>
<dbReference type="STRING" id="1328759.A0A5C2RZF6"/>
<keyword evidence="2" id="KW-1185">Reference proteome</keyword>
<gene>
    <name evidence="1" type="ORF">L227DRAFT_603058</name>
</gene>
<name>A0A5C2RZF6_9APHY</name>
<proteinExistence type="predicted"/>
<evidence type="ECO:0000313" key="1">
    <source>
        <dbReference type="EMBL" id="RPD56465.1"/>
    </source>
</evidence>
<dbReference type="EMBL" id="ML122288">
    <property type="protein sequence ID" value="RPD56465.1"/>
    <property type="molecule type" value="Genomic_DNA"/>
</dbReference>
<dbReference type="OrthoDB" id="338614at2759"/>
<evidence type="ECO:0000313" key="2">
    <source>
        <dbReference type="Proteomes" id="UP000313359"/>
    </source>
</evidence>
<protein>
    <submittedName>
        <fullName evidence="1">Uncharacterized protein</fullName>
    </submittedName>
</protein>
<sequence length="271" mass="30255">MLRNLLAYYLALHPETVQGVRLLCWPDIEPPTGGCKSLFGIFKRWGCNDYGAAGCCQLGEEHPGKARGGLRAYDVSNRRILPALDRRQEGRRSLLPRRRRRAQVSRQVEDVLRDGVTQHREAFARVEVARLDTPHAAAEVANTQCLFLGAGTLGCHIVACTLIMHADLDRMHKDDAHLGQRAAQNGKYGSARATVARRAAETVRYLKYSHAHVTCTGSSCHYRSGEWAYPLLPEHDARDRSLRSHGRTPDYAATRSSIVPTELWRPVPTSP</sequence>
<reference evidence="1" key="1">
    <citation type="journal article" date="2018" name="Genome Biol. Evol.">
        <title>Genomics and development of Lentinus tigrinus, a white-rot wood-decaying mushroom with dimorphic fruiting bodies.</title>
        <authorList>
            <person name="Wu B."/>
            <person name="Xu Z."/>
            <person name="Knudson A."/>
            <person name="Carlson A."/>
            <person name="Chen N."/>
            <person name="Kovaka S."/>
            <person name="LaButti K."/>
            <person name="Lipzen A."/>
            <person name="Pennachio C."/>
            <person name="Riley R."/>
            <person name="Schakwitz W."/>
            <person name="Umezawa K."/>
            <person name="Ohm R.A."/>
            <person name="Grigoriev I.V."/>
            <person name="Nagy L.G."/>
            <person name="Gibbons J."/>
            <person name="Hibbett D."/>
        </authorList>
    </citation>
    <scope>NUCLEOTIDE SEQUENCE [LARGE SCALE GENOMIC DNA]</scope>
    <source>
        <strain evidence="1">ALCF2SS1-6</strain>
    </source>
</reference>